<feature type="domain" description="G5" evidence="3">
    <location>
        <begin position="189"/>
        <end position="269"/>
    </location>
</feature>
<dbReference type="PANTHER" id="PTHR39160:SF4">
    <property type="entry name" value="RESUSCITATION-PROMOTING FACTOR RPFB"/>
    <property type="match status" value="1"/>
</dbReference>
<evidence type="ECO:0000256" key="1">
    <source>
        <dbReference type="ARBA" id="ARBA00022729"/>
    </source>
</evidence>
<dbReference type="CDD" id="cd14667">
    <property type="entry name" value="3D_containing_proteins"/>
    <property type="match status" value="1"/>
</dbReference>
<feature type="chain" id="PRO_5046422399" evidence="2">
    <location>
        <begin position="28"/>
        <end position="378"/>
    </location>
</feature>
<dbReference type="Pfam" id="PF03990">
    <property type="entry name" value="DUF348"/>
    <property type="match status" value="2"/>
</dbReference>
<dbReference type="InterPro" id="IPR051933">
    <property type="entry name" value="Resuscitation_pf_RpfB"/>
</dbReference>
<dbReference type="Gene3D" id="2.20.230.10">
    <property type="entry name" value="Resuscitation-promoting factor rpfb"/>
    <property type="match status" value="1"/>
</dbReference>
<sequence>MMLKTFSKPAIKWTVAAILCATLSAGALVNAAAATATADEVTASKTYVESSTEFEVGNGDVVVSTNKNFNMSFDVIKANKITIDNCGEKQTISLAKGTVEEVLDRTGITLTDNKSVTPSLNTVITDDTNIYVYNAKNIKLTTNGTEMSVKAPEGTVENALNILGYTVTDNDILSVDKNAQVEDDMEIILKKVTYVDEVSTEKISYDTIEKDSDDILTGESEVSQNGADGEKEVTKRCKYIDGKYASTKVIGEKVTKEPVDKVILNGTKRGTITDTSGAPVSYRYMVSGSGTAYTAAPGSLTATGATVYEGGVAVNPAIIPYGSKLYIEAADGSHVYGYATAVDTGGALMDGSAIVDLFYFSYDDCVNFGRRDVNVYVL</sequence>
<dbReference type="InterPro" id="IPR010611">
    <property type="entry name" value="3D_dom"/>
</dbReference>
<dbReference type="InterPro" id="IPR036908">
    <property type="entry name" value="RlpA-like_sf"/>
</dbReference>
<dbReference type="PROSITE" id="PS51109">
    <property type="entry name" value="G5"/>
    <property type="match status" value="1"/>
</dbReference>
<proteinExistence type="predicted"/>
<keyword evidence="1 2" id="KW-0732">Signal</keyword>
<evidence type="ECO:0000313" key="4">
    <source>
        <dbReference type="EMBL" id="MBC5729132.1"/>
    </source>
</evidence>
<dbReference type="SMART" id="SM01208">
    <property type="entry name" value="G5"/>
    <property type="match status" value="1"/>
</dbReference>
<organism evidence="4 5">
    <name type="scientific">Ruminococcus intestinalis</name>
    <dbReference type="NCBI Taxonomy" id="2763066"/>
    <lineage>
        <taxon>Bacteria</taxon>
        <taxon>Bacillati</taxon>
        <taxon>Bacillota</taxon>
        <taxon>Clostridia</taxon>
        <taxon>Eubacteriales</taxon>
        <taxon>Oscillospiraceae</taxon>
        <taxon>Ruminococcus</taxon>
    </lineage>
</organism>
<evidence type="ECO:0000313" key="5">
    <source>
        <dbReference type="Proteomes" id="UP000636755"/>
    </source>
</evidence>
<protein>
    <submittedName>
        <fullName evidence="4">G5 domain-containing protein</fullName>
    </submittedName>
</protein>
<dbReference type="EMBL" id="JACOPS010000007">
    <property type="protein sequence ID" value="MBC5729132.1"/>
    <property type="molecule type" value="Genomic_DNA"/>
</dbReference>
<comment type="caution">
    <text evidence="4">The sequence shown here is derived from an EMBL/GenBank/DDBJ whole genome shotgun (WGS) entry which is preliminary data.</text>
</comment>
<dbReference type="Proteomes" id="UP000636755">
    <property type="component" value="Unassembled WGS sequence"/>
</dbReference>
<dbReference type="RefSeq" id="WP_186936348.1">
    <property type="nucleotide sequence ID" value="NZ_JACOPS010000007.1"/>
</dbReference>
<accession>A0ABR7HNT6</accession>
<dbReference type="InterPro" id="IPR011098">
    <property type="entry name" value="G5_dom"/>
</dbReference>
<dbReference type="InterPro" id="IPR059180">
    <property type="entry name" value="3D_YorM"/>
</dbReference>
<evidence type="ECO:0000256" key="2">
    <source>
        <dbReference type="SAM" id="SignalP"/>
    </source>
</evidence>
<evidence type="ECO:0000259" key="3">
    <source>
        <dbReference type="PROSITE" id="PS51109"/>
    </source>
</evidence>
<gene>
    <name evidence="4" type="ORF">H8R91_11490</name>
</gene>
<dbReference type="SUPFAM" id="SSF50685">
    <property type="entry name" value="Barwin-like endoglucanases"/>
    <property type="match status" value="1"/>
</dbReference>
<dbReference type="PANTHER" id="PTHR39160">
    <property type="entry name" value="CELL WALL-BINDING PROTEIN YOCH"/>
    <property type="match status" value="1"/>
</dbReference>
<feature type="signal peptide" evidence="2">
    <location>
        <begin position="1"/>
        <end position="27"/>
    </location>
</feature>
<dbReference type="Pfam" id="PF07501">
    <property type="entry name" value="G5"/>
    <property type="match status" value="1"/>
</dbReference>
<name>A0ABR7HNT6_9FIRM</name>
<dbReference type="InterPro" id="IPR007137">
    <property type="entry name" value="DUF348"/>
</dbReference>
<keyword evidence="5" id="KW-1185">Reference proteome</keyword>
<dbReference type="Pfam" id="PF06725">
    <property type="entry name" value="3D"/>
    <property type="match status" value="1"/>
</dbReference>
<reference evidence="4 5" key="1">
    <citation type="submission" date="2020-08" db="EMBL/GenBank/DDBJ databases">
        <title>Genome public.</title>
        <authorList>
            <person name="Liu C."/>
            <person name="Sun Q."/>
        </authorList>
    </citation>
    <scope>NUCLEOTIDE SEQUENCE [LARGE SCALE GENOMIC DNA]</scope>
    <source>
        <strain evidence="4 5">NSJ-71</strain>
    </source>
</reference>